<feature type="chain" id="PRO_5006646400" description="Ig-like domain-containing protein" evidence="1">
    <location>
        <begin position="21"/>
        <end position="127"/>
    </location>
</feature>
<proteinExistence type="predicted"/>
<accession>A0A0S8FSN9</accession>
<gene>
    <name evidence="2" type="ORF">AMJ83_10420</name>
</gene>
<sequence length="127" mass="14175">MKKWIVAIIVLFWCTGCDMAEFGAINDPFVPVHMRNMSTISGVTVFLNCGYDRPENVTCYLDPSPQSGMPVDRDLTVSMLCDIWWVERAVDSVVIDSGSIALTSEKWLLIEGSATGWTCTWSDTGWD</sequence>
<protein>
    <recommendedName>
        <fullName evidence="4">Ig-like domain-containing protein</fullName>
    </recommendedName>
</protein>
<evidence type="ECO:0000256" key="1">
    <source>
        <dbReference type="SAM" id="SignalP"/>
    </source>
</evidence>
<keyword evidence="1" id="KW-0732">Signal</keyword>
<comment type="caution">
    <text evidence="2">The sequence shown here is derived from an EMBL/GenBank/DDBJ whole genome shotgun (WGS) entry which is preliminary data.</text>
</comment>
<evidence type="ECO:0000313" key="2">
    <source>
        <dbReference type="EMBL" id="KPK62573.1"/>
    </source>
</evidence>
<evidence type="ECO:0000313" key="3">
    <source>
        <dbReference type="Proteomes" id="UP000051373"/>
    </source>
</evidence>
<dbReference type="STRING" id="1703779.AMJ83_10420"/>
<organism evidence="2 3">
    <name type="scientific">candidate division WOR_3 bacterium SM23_42</name>
    <dbReference type="NCBI Taxonomy" id="1703779"/>
    <lineage>
        <taxon>Bacteria</taxon>
        <taxon>Bacteria division WOR-3</taxon>
    </lineage>
</organism>
<name>A0A0S8FSN9_UNCW3</name>
<dbReference type="AlphaFoldDB" id="A0A0S8FSN9"/>
<reference evidence="2 3" key="1">
    <citation type="journal article" date="2015" name="Microbiome">
        <title>Genomic resolution of linkages in carbon, nitrogen, and sulfur cycling among widespread estuary sediment bacteria.</title>
        <authorList>
            <person name="Baker B.J."/>
            <person name="Lazar C.S."/>
            <person name="Teske A.P."/>
            <person name="Dick G.J."/>
        </authorList>
    </citation>
    <scope>NUCLEOTIDE SEQUENCE [LARGE SCALE GENOMIC DNA]</scope>
    <source>
        <strain evidence="2">SM23_42</strain>
    </source>
</reference>
<evidence type="ECO:0008006" key="4">
    <source>
        <dbReference type="Google" id="ProtNLM"/>
    </source>
</evidence>
<feature type="signal peptide" evidence="1">
    <location>
        <begin position="1"/>
        <end position="20"/>
    </location>
</feature>
<dbReference type="EMBL" id="LJUJ01000032">
    <property type="protein sequence ID" value="KPK62573.1"/>
    <property type="molecule type" value="Genomic_DNA"/>
</dbReference>
<dbReference type="Proteomes" id="UP000051373">
    <property type="component" value="Unassembled WGS sequence"/>
</dbReference>